<evidence type="ECO:0000313" key="2">
    <source>
        <dbReference type="Proteomes" id="UP001163603"/>
    </source>
</evidence>
<organism evidence="1 2">
    <name type="scientific">Pistacia integerrima</name>
    <dbReference type="NCBI Taxonomy" id="434235"/>
    <lineage>
        <taxon>Eukaryota</taxon>
        <taxon>Viridiplantae</taxon>
        <taxon>Streptophyta</taxon>
        <taxon>Embryophyta</taxon>
        <taxon>Tracheophyta</taxon>
        <taxon>Spermatophyta</taxon>
        <taxon>Magnoliopsida</taxon>
        <taxon>eudicotyledons</taxon>
        <taxon>Gunneridae</taxon>
        <taxon>Pentapetalae</taxon>
        <taxon>rosids</taxon>
        <taxon>malvids</taxon>
        <taxon>Sapindales</taxon>
        <taxon>Anacardiaceae</taxon>
        <taxon>Pistacia</taxon>
    </lineage>
</organism>
<evidence type="ECO:0000313" key="1">
    <source>
        <dbReference type="EMBL" id="KAJ0027474.1"/>
    </source>
</evidence>
<protein>
    <submittedName>
        <fullName evidence="1">Uncharacterized protein</fullName>
    </submittedName>
</protein>
<keyword evidence="2" id="KW-1185">Reference proteome</keyword>
<reference evidence="2" key="1">
    <citation type="journal article" date="2023" name="G3 (Bethesda)">
        <title>Genome assembly and association tests identify interacting loci associated with vigor, precocity, and sex in interspecific pistachio rootstocks.</title>
        <authorList>
            <person name="Palmer W."/>
            <person name="Jacygrad E."/>
            <person name="Sagayaradj S."/>
            <person name="Cavanaugh K."/>
            <person name="Han R."/>
            <person name="Bertier L."/>
            <person name="Beede B."/>
            <person name="Kafkas S."/>
            <person name="Golino D."/>
            <person name="Preece J."/>
            <person name="Michelmore R."/>
        </authorList>
    </citation>
    <scope>NUCLEOTIDE SEQUENCE [LARGE SCALE GENOMIC DNA]</scope>
</reference>
<accession>A0ACC0Y1F8</accession>
<proteinExistence type="predicted"/>
<gene>
    <name evidence="1" type="ORF">Pint_35975</name>
</gene>
<name>A0ACC0Y1F8_9ROSI</name>
<sequence>MTRVRYLCFCKSEFWLQIGSSNCTDIEKYEFQHPQPKRPKLLRIYEAHVGMSGTVCFSFILLTIT</sequence>
<dbReference type="EMBL" id="CM047744">
    <property type="protein sequence ID" value="KAJ0027474.1"/>
    <property type="molecule type" value="Genomic_DNA"/>
</dbReference>
<comment type="caution">
    <text evidence="1">The sequence shown here is derived from an EMBL/GenBank/DDBJ whole genome shotgun (WGS) entry which is preliminary data.</text>
</comment>
<dbReference type="Proteomes" id="UP001163603">
    <property type="component" value="Chromosome 9"/>
</dbReference>